<reference evidence="1 2" key="1">
    <citation type="submission" date="2019-03" db="EMBL/GenBank/DDBJ databases">
        <title>Single cell metagenomics reveals metabolic interactions within the superorganism composed of flagellate Streblomastix strix and complex community of Bacteroidetes bacteria on its surface.</title>
        <authorList>
            <person name="Treitli S.C."/>
            <person name="Kolisko M."/>
            <person name="Husnik F."/>
            <person name="Keeling P."/>
            <person name="Hampl V."/>
        </authorList>
    </citation>
    <scope>NUCLEOTIDE SEQUENCE [LARGE SCALE GENOMIC DNA]</scope>
    <source>
        <strain evidence="1">ST1C</strain>
    </source>
</reference>
<evidence type="ECO:0000313" key="1">
    <source>
        <dbReference type="EMBL" id="KAA6354904.1"/>
    </source>
</evidence>
<organism evidence="1 2">
    <name type="scientific">Streblomastix strix</name>
    <dbReference type="NCBI Taxonomy" id="222440"/>
    <lineage>
        <taxon>Eukaryota</taxon>
        <taxon>Metamonada</taxon>
        <taxon>Preaxostyla</taxon>
        <taxon>Oxymonadida</taxon>
        <taxon>Streblomastigidae</taxon>
        <taxon>Streblomastix</taxon>
    </lineage>
</organism>
<comment type="caution">
    <text evidence="1">The sequence shown here is derived from an EMBL/GenBank/DDBJ whole genome shotgun (WGS) entry which is preliminary data.</text>
</comment>
<evidence type="ECO:0000313" key="2">
    <source>
        <dbReference type="Proteomes" id="UP000324800"/>
    </source>
</evidence>
<dbReference type="EMBL" id="SNRW01035503">
    <property type="protein sequence ID" value="KAA6354904.1"/>
    <property type="molecule type" value="Genomic_DNA"/>
</dbReference>
<feature type="non-terminal residue" evidence="1">
    <location>
        <position position="85"/>
    </location>
</feature>
<gene>
    <name evidence="1" type="ORF">EZS28_049569</name>
</gene>
<name>A0A5J4T943_9EUKA</name>
<dbReference type="Proteomes" id="UP000324800">
    <property type="component" value="Unassembled WGS sequence"/>
</dbReference>
<sequence length="85" mass="10129">MKISIYRLKLIKCLGTRFKQKEHLKYDLIDGLNFKSFYTYAIEKLTYFFRGVITSIFVPRGGVEIDRYQKEFSDTGCDHTLDQFE</sequence>
<accession>A0A5J4T943</accession>
<dbReference type="AlphaFoldDB" id="A0A5J4T943"/>
<proteinExistence type="predicted"/>
<protein>
    <submittedName>
        <fullName evidence="1">Uncharacterized protein</fullName>
    </submittedName>
</protein>